<keyword evidence="8" id="KW-0449">Lipoprotein</keyword>
<keyword evidence="3" id="KW-0812">Transmembrane</keyword>
<evidence type="ECO:0000256" key="7">
    <source>
        <dbReference type="ARBA" id="ARBA00023180"/>
    </source>
</evidence>
<dbReference type="PANTHER" id="PTHR33562">
    <property type="entry name" value="ATILLA, ISOFORM B-RELATED-RELATED"/>
    <property type="match status" value="1"/>
</dbReference>
<evidence type="ECO:0000313" key="9">
    <source>
        <dbReference type="EnsemblMetazoa" id="MESCA002856-PA"/>
    </source>
</evidence>
<comment type="subcellular location">
    <subcellularLocation>
        <location evidence="1">Membrane</location>
        <topology evidence="1">Lipid-anchor</topology>
        <topology evidence="1">GPI-anchor</topology>
    </subcellularLocation>
</comment>
<dbReference type="EMBL" id="CAQQ02197562">
    <property type="status" value="NOT_ANNOTATED_CDS"/>
    <property type="molecule type" value="Genomic_DNA"/>
</dbReference>
<reference evidence="9" key="2">
    <citation type="submission" date="2015-06" db="UniProtKB">
        <authorList>
            <consortium name="EnsemblMetazoa"/>
        </authorList>
    </citation>
    <scope>IDENTIFICATION</scope>
</reference>
<keyword evidence="4" id="KW-0732">Signal</keyword>
<reference evidence="10" key="1">
    <citation type="submission" date="2013-02" db="EMBL/GenBank/DDBJ databases">
        <authorList>
            <person name="Hughes D."/>
        </authorList>
    </citation>
    <scope>NUCLEOTIDE SEQUENCE</scope>
    <source>
        <strain>Durham</strain>
        <strain evidence="10">NC isolate 2 -- Noor lab</strain>
    </source>
</reference>
<dbReference type="Proteomes" id="UP000015102">
    <property type="component" value="Unassembled WGS sequence"/>
</dbReference>
<proteinExistence type="predicted"/>
<evidence type="ECO:0000313" key="10">
    <source>
        <dbReference type="Proteomes" id="UP000015102"/>
    </source>
</evidence>
<dbReference type="EnsemblMetazoa" id="MESCA002856-RA">
    <property type="protein sequence ID" value="MESCA002856-PA"/>
    <property type="gene ID" value="MESCA002856"/>
</dbReference>
<evidence type="ECO:0000256" key="1">
    <source>
        <dbReference type="ARBA" id="ARBA00004589"/>
    </source>
</evidence>
<dbReference type="STRING" id="36166.T1GHF9"/>
<evidence type="ECO:0000256" key="2">
    <source>
        <dbReference type="ARBA" id="ARBA00022622"/>
    </source>
</evidence>
<dbReference type="InterPro" id="IPR031424">
    <property type="entry name" value="QVR-like"/>
</dbReference>
<dbReference type="InterPro" id="IPR050975">
    <property type="entry name" value="Sleep_regulator"/>
</dbReference>
<organism evidence="9 10">
    <name type="scientific">Megaselia scalaris</name>
    <name type="common">Humpbacked fly</name>
    <name type="synonym">Phora scalaris</name>
    <dbReference type="NCBI Taxonomy" id="36166"/>
    <lineage>
        <taxon>Eukaryota</taxon>
        <taxon>Metazoa</taxon>
        <taxon>Ecdysozoa</taxon>
        <taxon>Arthropoda</taxon>
        <taxon>Hexapoda</taxon>
        <taxon>Insecta</taxon>
        <taxon>Pterygota</taxon>
        <taxon>Neoptera</taxon>
        <taxon>Endopterygota</taxon>
        <taxon>Diptera</taxon>
        <taxon>Brachycera</taxon>
        <taxon>Muscomorpha</taxon>
        <taxon>Platypezoidea</taxon>
        <taxon>Phoridae</taxon>
        <taxon>Megaseliini</taxon>
        <taxon>Megaselia</taxon>
    </lineage>
</organism>
<dbReference type="GO" id="GO:0030431">
    <property type="term" value="P:sleep"/>
    <property type="evidence" value="ECO:0007669"/>
    <property type="project" value="InterPro"/>
</dbReference>
<dbReference type="OMA" id="TDTTFCF"/>
<evidence type="ECO:0000256" key="3">
    <source>
        <dbReference type="ARBA" id="ARBA00022692"/>
    </source>
</evidence>
<dbReference type="Pfam" id="PF17064">
    <property type="entry name" value="QVR"/>
    <property type="match status" value="1"/>
</dbReference>
<dbReference type="GO" id="GO:0032222">
    <property type="term" value="P:regulation of synaptic transmission, cholinergic"/>
    <property type="evidence" value="ECO:0007669"/>
    <property type="project" value="InterPro"/>
</dbReference>
<dbReference type="PANTHER" id="PTHR33562:SF28">
    <property type="entry name" value="PROTEIN QUIVER"/>
    <property type="match status" value="1"/>
</dbReference>
<dbReference type="EMBL" id="CAQQ02197563">
    <property type="status" value="NOT_ANNOTATED_CDS"/>
    <property type="molecule type" value="Genomic_DNA"/>
</dbReference>
<accession>T1GHF9</accession>
<keyword evidence="6" id="KW-0472">Membrane</keyword>
<keyword evidence="10" id="KW-1185">Reference proteome</keyword>
<evidence type="ECO:0000256" key="6">
    <source>
        <dbReference type="ARBA" id="ARBA00023136"/>
    </source>
</evidence>
<keyword evidence="5" id="KW-1133">Transmembrane helix</keyword>
<dbReference type="GO" id="GO:0098552">
    <property type="term" value="C:side of membrane"/>
    <property type="evidence" value="ECO:0007669"/>
    <property type="project" value="UniProtKB-KW"/>
</dbReference>
<name>T1GHF9_MEGSC</name>
<evidence type="ECO:0000256" key="4">
    <source>
        <dbReference type="ARBA" id="ARBA00022729"/>
    </source>
</evidence>
<keyword evidence="7" id="KW-0325">Glycoprotein</keyword>
<dbReference type="CDD" id="cd23591">
    <property type="entry name" value="TFP_LU_ECD_Crim"/>
    <property type="match status" value="1"/>
</dbReference>
<evidence type="ECO:0000256" key="5">
    <source>
        <dbReference type="ARBA" id="ARBA00022989"/>
    </source>
</evidence>
<dbReference type="AlphaFoldDB" id="T1GHF9"/>
<evidence type="ECO:0000256" key="8">
    <source>
        <dbReference type="ARBA" id="ARBA00023288"/>
    </source>
</evidence>
<protein>
    <submittedName>
        <fullName evidence="9">Uncharacterized protein</fullName>
    </submittedName>
</protein>
<sequence length="151" mass="17224">MYEDEENLSRAINEAIWCYRCTSATPGCGETFNWKGIGILGEHCPEPDDVCVKVTERRGATEVITRDCLSALSFRTDIPADKYEGCRKAAHDPKLAHYVNHTIKEHDVKRTFYNEIEFCFCFLDHRCNSSKLHMISVPLLILVAAILRISK</sequence>
<keyword evidence="2" id="KW-0336">GPI-anchor</keyword>
<dbReference type="HOGENOM" id="CLU_142458_0_0_1"/>